<comment type="similarity">
    <text evidence="1">Belongs to the bacterial solute-binding protein 3 family.</text>
</comment>
<evidence type="ECO:0000259" key="4">
    <source>
        <dbReference type="SMART" id="SM00062"/>
    </source>
</evidence>
<dbReference type="SMART" id="SM00062">
    <property type="entry name" value="PBPb"/>
    <property type="match status" value="1"/>
</dbReference>
<name>A0AB37Z3K5_9PSED</name>
<dbReference type="SUPFAM" id="SSF53850">
    <property type="entry name" value="Periplasmic binding protein-like II"/>
    <property type="match status" value="1"/>
</dbReference>
<dbReference type="PROSITE" id="PS51257">
    <property type="entry name" value="PROKAR_LIPOPROTEIN"/>
    <property type="match status" value="1"/>
</dbReference>
<dbReference type="EMBL" id="FMTL01000001">
    <property type="protein sequence ID" value="SCW35638.1"/>
    <property type="molecule type" value="Genomic_DNA"/>
</dbReference>
<dbReference type="PANTHER" id="PTHR35936">
    <property type="entry name" value="MEMBRANE-BOUND LYTIC MUREIN TRANSGLYCOSYLASE F"/>
    <property type="match status" value="1"/>
</dbReference>
<dbReference type="Proteomes" id="UP000242418">
    <property type="component" value="Unassembled WGS sequence"/>
</dbReference>
<proteinExistence type="inferred from homology"/>
<keyword evidence="6" id="KW-1185">Reference proteome</keyword>
<accession>A0AB37Z3K5</accession>
<evidence type="ECO:0000256" key="3">
    <source>
        <dbReference type="SAM" id="SignalP"/>
    </source>
</evidence>
<protein>
    <submittedName>
        <fullName evidence="5">Amino acid ABC transporter substrate-binding protein, PAAT family</fullName>
    </submittedName>
</protein>
<evidence type="ECO:0000313" key="5">
    <source>
        <dbReference type="EMBL" id="SCW35638.1"/>
    </source>
</evidence>
<comment type="caution">
    <text evidence="5">The sequence shown here is derived from an EMBL/GenBank/DDBJ whole genome shotgun (WGS) entry which is preliminary data.</text>
</comment>
<reference evidence="5 6" key="1">
    <citation type="submission" date="2016-10" db="EMBL/GenBank/DDBJ databases">
        <authorList>
            <person name="Varghese N."/>
            <person name="Submissions S."/>
        </authorList>
    </citation>
    <scope>NUCLEOTIDE SEQUENCE [LARGE SCALE GENOMIC DNA]</scope>
    <source>
        <strain evidence="5 6">DSM 17833</strain>
    </source>
</reference>
<evidence type="ECO:0000256" key="1">
    <source>
        <dbReference type="ARBA" id="ARBA00010333"/>
    </source>
</evidence>
<evidence type="ECO:0000256" key="2">
    <source>
        <dbReference type="ARBA" id="ARBA00022729"/>
    </source>
</evidence>
<dbReference type="PANTHER" id="PTHR35936:SF25">
    <property type="entry name" value="ABC TRANSPORTER SUBSTRATE-BINDING PROTEIN"/>
    <property type="match status" value="1"/>
</dbReference>
<gene>
    <name evidence="5" type="ORF">SAMN05216370_0660</name>
</gene>
<dbReference type="AlphaFoldDB" id="A0AB37Z3K5"/>
<dbReference type="InterPro" id="IPR001638">
    <property type="entry name" value="Solute-binding_3/MltF_N"/>
</dbReference>
<organism evidence="5 6">
    <name type="scientific">Pseudomonas peli</name>
    <dbReference type="NCBI Taxonomy" id="592361"/>
    <lineage>
        <taxon>Bacteria</taxon>
        <taxon>Pseudomonadati</taxon>
        <taxon>Pseudomonadota</taxon>
        <taxon>Gammaproteobacteria</taxon>
        <taxon>Pseudomonadales</taxon>
        <taxon>Pseudomonadaceae</taxon>
        <taxon>Pseudomonas</taxon>
    </lineage>
</organism>
<evidence type="ECO:0000313" key="6">
    <source>
        <dbReference type="Proteomes" id="UP000242418"/>
    </source>
</evidence>
<feature type="signal peptide" evidence="3">
    <location>
        <begin position="1"/>
        <end position="30"/>
    </location>
</feature>
<sequence length="268" mass="30381">MLSLLRHVLRHVPRYALLFAAFSACLSVHAHPVVRVGTGDWVPYVDQQRKDGGALSRLVRDIFKAAGYQVEFVYYPWDRNLLMLEQGNLDAVMPYSCSAPRRRISECSDPVVQGEIVLFQRTDQQLNWARIEDLKSFSIATTHGYSYGPQFDAAVQSGALTVQQSGKEDTGFRLLELGRVDFHPQDRAVGYAMLRRMFAPEARAVITHHSRVLNTEPLHLLFRKGDTKADQLRKVFNAGLRRLAQNGELERLQQALYSGNADQWRAAP</sequence>
<dbReference type="Pfam" id="PF00497">
    <property type="entry name" value="SBP_bac_3"/>
    <property type="match status" value="1"/>
</dbReference>
<feature type="chain" id="PRO_5044342367" evidence="3">
    <location>
        <begin position="31"/>
        <end position="268"/>
    </location>
</feature>
<feature type="domain" description="Solute-binding protein family 3/N-terminal" evidence="4">
    <location>
        <begin position="33"/>
        <end position="260"/>
    </location>
</feature>
<dbReference type="Gene3D" id="3.40.190.10">
    <property type="entry name" value="Periplasmic binding protein-like II"/>
    <property type="match status" value="2"/>
</dbReference>
<keyword evidence="2 3" id="KW-0732">Signal</keyword>